<reference evidence="3 4" key="1">
    <citation type="submission" date="2024-02" db="EMBL/GenBank/DDBJ databases">
        <authorList>
            <person name="Chen Y."/>
            <person name="Shah S."/>
            <person name="Dougan E. K."/>
            <person name="Thang M."/>
            <person name="Chan C."/>
        </authorList>
    </citation>
    <scope>NUCLEOTIDE SEQUENCE [LARGE SCALE GENOMIC DNA]</scope>
</reference>
<dbReference type="Gene3D" id="3.40.50.150">
    <property type="entry name" value="Vaccinia Virus protein VP39"/>
    <property type="match status" value="1"/>
</dbReference>
<dbReference type="PANTHER" id="PTHR33153">
    <property type="entry name" value="MYND-TYPE DOMAIN-CONTAINING PROTEIN"/>
    <property type="match status" value="1"/>
</dbReference>
<organism evidence="3 4">
    <name type="scientific">Durusdinium trenchii</name>
    <dbReference type="NCBI Taxonomy" id="1381693"/>
    <lineage>
        <taxon>Eukaryota</taxon>
        <taxon>Sar</taxon>
        <taxon>Alveolata</taxon>
        <taxon>Dinophyceae</taxon>
        <taxon>Suessiales</taxon>
        <taxon>Symbiodiniaceae</taxon>
        <taxon>Durusdinium</taxon>
    </lineage>
</organism>
<dbReference type="InterPro" id="IPR057191">
    <property type="entry name" value="DUF7869"/>
</dbReference>
<comment type="caution">
    <text evidence="3">The sequence shown here is derived from an EMBL/GenBank/DDBJ whole genome shotgun (WGS) entry which is preliminary data.</text>
</comment>
<proteinExistence type="predicted"/>
<gene>
    <name evidence="3" type="ORF">CCMP2556_LOCUS43067</name>
</gene>
<name>A0ABP0QQT1_9DINO</name>
<evidence type="ECO:0000256" key="1">
    <source>
        <dbReference type="SAM" id="MobiDB-lite"/>
    </source>
</evidence>
<protein>
    <recommendedName>
        <fullName evidence="2">DUF7869 domain-containing protein</fullName>
    </recommendedName>
</protein>
<dbReference type="EMBL" id="CAXAMN010024718">
    <property type="protein sequence ID" value="CAK9089466.1"/>
    <property type="molecule type" value="Genomic_DNA"/>
</dbReference>
<evidence type="ECO:0000313" key="4">
    <source>
        <dbReference type="Proteomes" id="UP001642484"/>
    </source>
</evidence>
<dbReference type="Pfam" id="PF25273">
    <property type="entry name" value="DUF7869"/>
    <property type="match status" value="1"/>
</dbReference>
<feature type="region of interest" description="Disordered" evidence="1">
    <location>
        <begin position="1813"/>
        <end position="1864"/>
    </location>
</feature>
<evidence type="ECO:0000259" key="2">
    <source>
        <dbReference type="Pfam" id="PF25273"/>
    </source>
</evidence>
<dbReference type="InterPro" id="IPR029063">
    <property type="entry name" value="SAM-dependent_MTases_sf"/>
</dbReference>
<evidence type="ECO:0000313" key="3">
    <source>
        <dbReference type="EMBL" id="CAK9089466.1"/>
    </source>
</evidence>
<dbReference type="Proteomes" id="UP001642484">
    <property type="component" value="Unassembled WGS sequence"/>
</dbReference>
<dbReference type="PANTHER" id="PTHR33153:SF3">
    <property type="entry name" value="TRAFFICKING PROTEIN PARTICLE COMPLEX SUBUNIT 11 DOMAIN-CONTAINING PROTEIN"/>
    <property type="match status" value="1"/>
</dbReference>
<sequence length="3567" mass="402703">MIRTTYGPVGLRQPRDPEVIKPAVGEKKDWKIEKKWLTSKTRKHDVKGDTYRTVVKQTMLLAAAKMEVNDIAYGAPGVSIDEKTGLFRSPEEMASRDQLARTKIAGLKDGTVAIPDRHGVGVVGLKKTGRSQTRHLLVKTSKYPWAWYKYRYWSIQSGIMKVTRTIGPEYPGERCRLYDIREASCKFETRDMVGIQEAFVGNYQARVRLLLKERPWGPVFLYSKDVSEVKSWERAIRMSKYLLNATDREAMAFVIGRVAGSIMAKGWNAAFKYYKELEDTRRLIRGLAMRLTKLDLSRAWNKARLVYMQKTQQEKLRKEQQDWAARFLRDKMERINNQTARSPAMIRLAAINKAQLLFRHFRQDHIFDRSYALGTNVNTRVQQMMKGVSMMGSFSSLSTREVLHMALRGEGLNAFFEDIDMYINSKASSYSEVNVDLQKMALSISENFNMLSFSEHEGSSLLHGASWENFVNLNQISSVVLHSERSFAKSRQGELMPPGSCGGVWFTIHGPRVGWGRTLRHVMDPETQRLSQEVIGSPDGNFLGAALANGEQLQWLRLEIGIRSASVPDLRRELPEEGQMEVFGDGTEVRSDFQTFVVLTVLGKRFRSTSSTGSTPSYQGPYLGKFVAEIPLPVGEKGLARLDTSEIGIDVVEQDPVDPEKNRTIWATKMPLWKAFTIEEEIMKPEPPPATSALTTLVGEGALTTLGLVDEVQEEVKSLRDSLTTGARKNTKRLWLMHPFVDLSDALPLKAHLDVEISAKVAASSLLPRTCVSPELQGRGSTVNLFTSHKAAWLDAASALRNMSVPSMVELKIRELIFPSDDPPEDARLYKYFIEAKCNGVRSSSPSLCRPKRAWSYLVPCDSSKIDFKACSIFLPLPPGCWGDDAPTVEVKVLKAMVTELPTVNYQELLANNGKTGPSNHAPELVYHAELSLEAMAVDFSRKSASVPFAKSRAKATTYNVAKDELSPVEAPAVVVMDIALRDRTFARLKQAEDASRAGVVSVGDKAMLRVEEPLAYPLNEVEYRRRGFPGEFQPGRRRGDFWAAPLREPSVSYEYKASGLDQMDPPYPFKQRYMSNSHDDVVPHKFVLPAAEAEFVSQVKPGSYHRIMDMLVAEKGPELQKQQSGETEKKYSTIVVDKLSHLIRHIPVTVLAVYPDQSCDVELASNFIAAWENIPHKPYALQGSVVVGEHMDISEMAIRSAPVGAGDVGERKRRRVLLKGVPLQVVQSVQPASFNIYDAAITTTDEIVRIDPRKIGNDYNPRLIDGTVDDMSVLGGHRGSYRIAAGPLPPDANPTDCQYEWSLRLNAENEADMYHFVTMLRQASRMDIFEQLKKLKEFKQKSVYAHNNRPYLDSQIYSSQSGHLEVILVEAKHLRPTRVQQEQDLQTALSKSLQLDLQVEATFRLKNIDDEGKAKELIYKGSKVQRCPSMTGSNPCWGETEQLKGSGGWVFKSPLLEKAMMPNLYLEIELSSRKYEKLGMIRMAVFGATFQDEFLGGAPTLDLSDSKKLYNNLWIPLATVDPATAKLTPKAYGELHLMTVWKPSQETVALRRLPKTVRGWQSWELKQALKGTAMHDPIYDVQAVKRGYDPNLYEHQGDHQEAMNEAKLSHMQKMLESIPYLDCCERQQRVAWRDFRLKLESMSPVDADEQPQRPSLSLLRSGWSHGETPNTRMLWELDELMRRGVPAHNRGEIWFEITGAQELQRKWLERWAEKLSSEADPSVAFYRRLVEDGKPYRNDAMWQLHEDLVAAASWERSQWEGRERDIVERKIHVCNDCNENAIRSWYNIPVPEFPEGPDVAANQLLVESDEETIPQEGDVLFSTDESGGDAEEPEGHMLLQSSEDDAEQAQPAPKRRRYTDRKASSTLQFLGRSVCSRAHQKLYAIGSAALQNLRQGLPAYTMHDQRLPEPKHELLKVSLRRKSDNAKWPHVLKFFWLLYISAAEVLPTKLVMPNSWHMEAMAKDSDFQERYCSAFLQNLERNFQLSHPGQIGPGTFAGPRRYLEHSKPIDLYIQYSAFSDADGQEAASFATFMRIFNQIFSTHLKFRDKAEFGQCEVCYRMKTKLRKASTRSEKDHWTKAYSSHLLSQWRDRQFYWRMRELSRQYFAQLLLTGATKMKSLELSSSVLCAIQDGMDQSKLRVPKWGYVRLPKTLEALYRPALHLSASWFHGAHLALSITDENVKKNSESQIEQLARSLSNLLASTSQLPLYFHCQSDNCFREAKNQFVAAFMLMLVACKVFRSTSQGFLRTSHSHEDVDQIFGQIARILQGKAIATANDMVDFLNKATKRSGTSCSSDSTLRGSSCEAYKLDEVTSWKTFVAQTGVVLKGMRRVHFLRYCQRRDMGSDILDNVAEIEELRGVPPADRNGEDIFLVTKQWLADTEIARVICVMSASTAQQIRVGCSSPAGLAERRRISDGVRSNINRYATRSLNKGTLSKDSGQYLLKWVNGTLPCFPKPEAYPILSYRYIRELQAEARHPGTWMTPARRRNFDVTIGPADGNLTSDSDEDEVDLSAAADDGIPKVEDGDIFFSSDEEPIAGLPIRAFIYNFLKEERFANLRGQLAATCRGIDRLRIGSICSGWGVLEMVMETFRPAWNQECVLEDNLLLEVELSFVVEKDRRKQDYLRSRFPHAKVFFKDMNDMGHAKASTFDGSFHKVPKVDLLCSGFPCVSVSPLTTTPGSVLDKSCQSGCTEREIAILACACEEMMEMGVNPVEELLVIQVVFGASPLRCSSDFASALAPTVSLADALKVVQRCFRRPDRLLADSLAFCKALGIIARDATTEDFQKKFLAMKDYPPQPGTFTTTAILNWSFEDTSFWRPPDLPTVMDISKSIALGEILGLRMAMDEDTQMEDEAGLNPGLGELTFDDGGMRGLAAALCWVGLVYRCSNESKEALCHPSVIALARSLLQLPTMRKSQSSDMMSEQIRRIIRQNVESKKMAITSFEWAEILRNMNKQGQPTSVQDAIDCYNKSPEVDRIGAGSLVIDSKKLWAIKHWMEQTCDAAREEVMISLKDNAFAFGPWGESLSIMKHLFMKSTISNLQCSTSSLSPLEGESTIPLDWTLPMWSHAQTMLFRRIRLHFEKATAIVEDAQDRRKYRMSESDLLSLRNVLCLWAQVRDFLSTRLPNFTSLEEALMKGNGADHELEQILQQRPAVFAVSFLPCAQQSALEDVKKHEEVVTLEAQKQRLELRDAKWKYFAAALNRDQQVLRMILSAPAKLEALKHRKQMAWRIEQAQAATCNCKESDVHILTFVDLNVPLAKSKERMEELCTLVQFANDLQPTRNVGVIEVPEAPKKTSKRGLADEESDLQQTLWGLRQACDNRWFVPFEIQASADAQTARRRFSFGRLVVNKEAESDNPWINNSEFGSAGRPLGTDPIILPLSKDLILPEALDPDSDLRFAERLRPSSEATSAQKGCQRWEAILKSMLTMTGYSLKKSPVIVLNLTSYVEDLGVSAFRLRESKQELKGGFHTDLLFYQSVWWLNKDGFGAARLAREVTDAWIAGKLEHAGQKINVDIPALTNDEISSIPGAAASLSRLDTVQFEVLERIGSSMNIKNDEHRFWMA</sequence>
<dbReference type="SUPFAM" id="SSF53335">
    <property type="entry name" value="S-adenosyl-L-methionine-dependent methyltransferases"/>
    <property type="match status" value="1"/>
</dbReference>
<accession>A0ABP0QQT1</accession>
<feature type="domain" description="DUF7869" evidence="2">
    <location>
        <begin position="2163"/>
        <end position="2339"/>
    </location>
</feature>
<keyword evidence="4" id="KW-1185">Reference proteome</keyword>